<accession>A0A926Q2S1</accession>
<reference evidence="3 4" key="1">
    <citation type="submission" date="2020-09" db="EMBL/GenBank/DDBJ databases">
        <title>Sinomicrobium weinanense sp. nov., a halophilic bacteria isolated from saline-alkali soil.</title>
        <authorList>
            <person name="Wu P."/>
            <person name="Ren H."/>
            <person name="Mei Y."/>
            <person name="Liang Y."/>
            <person name="Chen Z."/>
        </authorList>
    </citation>
    <scope>NUCLEOTIDE SEQUENCE [LARGE SCALE GENOMIC DNA]</scope>
    <source>
        <strain evidence="3 4">FJxs</strain>
    </source>
</reference>
<name>A0A926Q2S1_9FLAO</name>
<dbReference type="Proteomes" id="UP000653730">
    <property type="component" value="Unassembled WGS sequence"/>
</dbReference>
<evidence type="ECO:0000313" key="4">
    <source>
        <dbReference type="Proteomes" id="UP000653730"/>
    </source>
</evidence>
<keyword evidence="1" id="KW-0732">Signal</keyword>
<proteinExistence type="predicted"/>
<dbReference type="Gene3D" id="3.40.1420.30">
    <property type="match status" value="1"/>
</dbReference>
<dbReference type="EMBL" id="JACVDC010000021">
    <property type="protein sequence ID" value="MBC9796134.1"/>
    <property type="molecule type" value="Genomic_DNA"/>
</dbReference>
<dbReference type="InterPro" id="IPR021533">
    <property type="entry name" value="PepSY-like"/>
</dbReference>
<organism evidence="3 4">
    <name type="scientific">Sinomicrobium weinanense</name>
    <dbReference type="NCBI Taxonomy" id="2842200"/>
    <lineage>
        <taxon>Bacteria</taxon>
        <taxon>Pseudomonadati</taxon>
        <taxon>Bacteroidota</taxon>
        <taxon>Flavobacteriia</taxon>
        <taxon>Flavobacteriales</taxon>
        <taxon>Flavobacteriaceae</taxon>
        <taxon>Sinomicrobium</taxon>
    </lineage>
</organism>
<gene>
    <name evidence="3" type="ORF">IBL28_09160</name>
</gene>
<protein>
    <submittedName>
        <fullName evidence="3">PepSY-like domain-containing protein</fullName>
    </submittedName>
</protein>
<sequence length="150" mass="17001">MKLKTNMYGLMMVVAVMACGIRVNAQDSIITKEELPKPALDFLSQNFSAQKVIQVTRDTDYMVKTEYEAVLDNAAKIEFDGDGNWKEIDGNHNPIPPGPVPQKIKQYIDQNFSGQKITQIEKNSRKYDVEISNGLELEFTPDGKFIRIDD</sequence>
<comment type="caution">
    <text evidence="3">The sequence shown here is derived from an EMBL/GenBank/DDBJ whole genome shotgun (WGS) entry which is preliminary data.</text>
</comment>
<feature type="domain" description="Putative beta-lactamase-inhibitor-like PepSY-like" evidence="2">
    <location>
        <begin position="24"/>
        <end position="64"/>
    </location>
</feature>
<dbReference type="SUPFAM" id="SSF160574">
    <property type="entry name" value="BT0923-like"/>
    <property type="match status" value="1"/>
</dbReference>
<evidence type="ECO:0000259" key="2">
    <source>
        <dbReference type="Pfam" id="PF11396"/>
    </source>
</evidence>
<dbReference type="RefSeq" id="WP_187965284.1">
    <property type="nucleotide sequence ID" value="NZ_JACVDC010000021.1"/>
</dbReference>
<feature type="signal peptide" evidence="1">
    <location>
        <begin position="1"/>
        <end position="25"/>
    </location>
</feature>
<dbReference type="PROSITE" id="PS51257">
    <property type="entry name" value="PROKAR_LIPOPROTEIN"/>
    <property type="match status" value="1"/>
</dbReference>
<evidence type="ECO:0000256" key="1">
    <source>
        <dbReference type="SAM" id="SignalP"/>
    </source>
</evidence>
<evidence type="ECO:0000313" key="3">
    <source>
        <dbReference type="EMBL" id="MBC9796134.1"/>
    </source>
</evidence>
<keyword evidence="4" id="KW-1185">Reference proteome</keyword>
<feature type="domain" description="Putative beta-lactamase-inhibitor-like PepSY-like" evidence="2">
    <location>
        <begin position="66"/>
        <end position="146"/>
    </location>
</feature>
<dbReference type="Pfam" id="PF11396">
    <property type="entry name" value="PepSY_like"/>
    <property type="match status" value="2"/>
</dbReference>
<dbReference type="AlphaFoldDB" id="A0A926Q2S1"/>
<feature type="chain" id="PRO_5036942983" evidence="1">
    <location>
        <begin position="26"/>
        <end position="150"/>
    </location>
</feature>